<organism evidence="11">
    <name type="scientific">mine drainage metagenome</name>
    <dbReference type="NCBI Taxonomy" id="410659"/>
    <lineage>
        <taxon>unclassified sequences</taxon>
        <taxon>metagenomes</taxon>
        <taxon>ecological metagenomes</taxon>
    </lineage>
</organism>
<proteinExistence type="predicted"/>
<dbReference type="InterPro" id="IPR024932">
    <property type="entry name" value="ApbE"/>
</dbReference>
<evidence type="ECO:0000256" key="6">
    <source>
        <dbReference type="ARBA" id="ARBA00022723"/>
    </source>
</evidence>
<keyword evidence="6" id="KW-0479">Metal-binding</keyword>
<reference evidence="11" key="1">
    <citation type="submission" date="2016-10" db="EMBL/GenBank/DDBJ databases">
        <title>Sequence of Gallionella enrichment culture.</title>
        <authorList>
            <person name="Poehlein A."/>
            <person name="Muehling M."/>
            <person name="Daniel R."/>
        </authorList>
    </citation>
    <scope>NUCLEOTIDE SEQUENCE</scope>
</reference>
<comment type="caution">
    <text evidence="11">The sequence shown here is derived from an EMBL/GenBank/DDBJ whole genome shotgun (WGS) entry which is preliminary data.</text>
</comment>
<dbReference type="PANTHER" id="PTHR30040:SF2">
    <property type="entry name" value="FAD:PROTEIN FMN TRANSFERASE"/>
    <property type="match status" value="1"/>
</dbReference>
<dbReference type="EMBL" id="MLJW01001245">
    <property type="protein sequence ID" value="OIQ79266.1"/>
    <property type="molecule type" value="Genomic_DNA"/>
</dbReference>
<accession>A0A1J5Q7V8</accession>
<comment type="catalytic activity">
    <reaction evidence="10">
        <text>L-threonyl-[protein] + FAD = FMN-L-threonyl-[protein] + AMP + H(+)</text>
        <dbReference type="Rhea" id="RHEA:36847"/>
        <dbReference type="Rhea" id="RHEA-COMP:11060"/>
        <dbReference type="Rhea" id="RHEA-COMP:11061"/>
        <dbReference type="ChEBI" id="CHEBI:15378"/>
        <dbReference type="ChEBI" id="CHEBI:30013"/>
        <dbReference type="ChEBI" id="CHEBI:57692"/>
        <dbReference type="ChEBI" id="CHEBI:74257"/>
        <dbReference type="ChEBI" id="CHEBI:456215"/>
        <dbReference type="EC" id="2.7.1.180"/>
    </reaction>
</comment>
<dbReference type="InterPro" id="IPR003374">
    <property type="entry name" value="ApbE-like_sf"/>
</dbReference>
<comment type="cofactor">
    <cofactor evidence="1">
        <name>Mg(2+)</name>
        <dbReference type="ChEBI" id="CHEBI:18420"/>
    </cofactor>
</comment>
<dbReference type="Gene3D" id="3.10.520.10">
    <property type="entry name" value="ApbE-like domains"/>
    <property type="match status" value="2"/>
</dbReference>
<dbReference type="GO" id="GO:0046872">
    <property type="term" value="F:metal ion binding"/>
    <property type="evidence" value="ECO:0007669"/>
    <property type="project" value="UniProtKB-KW"/>
</dbReference>
<evidence type="ECO:0000256" key="4">
    <source>
        <dbReference type="ARBA" id="ARBA00022630"/>
    </source>
</evidence>
<protein>
    <recommendedName>
        <fullName evidence="3">FAD:protein FMN transferase</fullName>
        <ecNumber evidence="2">2.7.1.180</ecNumber>
    </recommendedName>
    <alternativeName>
        <fullName evidence="9">Flavin transferase</fullName>
    </alternativeName>
</protein>
<dbReference type="Pfam" id="PF02424">
    <property type="entry name" value="ApbE"/>
    <property type="match status" value="2"/>
</dbReference>
<keyword evidence="5" id="KW-0808">Transferase</keyword>
<keyword evidence="4" id="KW-0285">Flavoprotein</keyword>
<gene>
    <name evidence="11" type="primary">apbE_16</name>
    <name evidence="11" type="ORF">GALL_390020</name>
</gene>
<sequence>MSRLVHPEEVWGTVVALDFRSESQSEAVLKSVRDDMVAYFHEVDRLFSTFKPESEISALRTGQLSIADASQIVQEVWRLCLEARECTEGAFDPWAARGGFDPSGYVKGWAADRALEMARAAGIEHVQINAGGDLSLLGGIAVGEPWRIGIRHPDDDQAIAQIVTLNDGAIATSGTYERGAHIIDPSTSLPALGARSATVVGPDGGLADALATALVVAGRNGAHWFVELDEYSAWVVDRHGDQTWAIGPAFS</sequence>
<dbReference type="PANTHER" id="PTHR30040">
    <property type="entry name" value="THIAMINE BIOSYNTHESIS LIPOPROTEIN APBE"/>
    <property type="match status" value="1"/>
</dbReference>
<evidence type="ECO:0000256" key="9">
    <source>
        <dbReference type="ARBA" id="ARBA00031306"/>
    </source>
</evidence>
<evidence type="ECO:0000256" key="7">
    <source>
        <dbReference type="ARBA" id="ARBA00022827"/>
    </source>
</evidence>
<evidence type="ECO:0000256" key="10">
    <source>
        <dbReference type="ARBA" id="ARBA00048540"/>
    </source>
</evidence>
<evidence type="ECO:0000256" key="5">
    <source>
        <dbReference type="ARBA" id="ARBA00022679"/>
    </source>
</evidence>
<dbReference type="GO" id="GO:0016740">
    <property type="term" value="F:transferase activity"/>
    <property type="evidence" value="ECO:0007669"/>
    <property type="project" value="UniProtKB-KW"/>
</dbReference>
<evidence type="ECO:0000256" key="3">
    <source>
        <dbReference type="ARBA" id="ARBA00016337"/>
    </source>
</evidence>
<keyword evidence="11" id="KW-0449">Lipoprotein</keyword>
<evidence type="ECO:0000256" key="1">
    <source>
        <dbReference type="ARBA" id="ARBA00001946"/>
    </source>
</evidence>
<name>A0A1J5Q7V8_9ZZZZ</name>
<evidence type="ECO:0000256" key="8">
    <source>
        <dbReference type="ARBA" id="ARBA00022842"/>
    </source>
</evidence>
<keyword evidence="7" id="KW-0274">FAD</keyword>
<evidence type="ECO:0000313" key="11">
    <source>
        <dbReference type="EMBL" id="OIQ79266.1"/>
    </source>
</evidence>
<evidence type="ECO:0000256" key="2">
    <source>
        <dbReference type="ARBA" id="ARBA00011955"/>
    </source>
</evidence>
<dbReference type="AlphaFoldDB" id="A0A1J5Q7V8"/>
<dbReference type="SUPFAM" id="SSF143631">
    <property type="entry name" value="ApbE-like"/>
    <property type="match status" value="1"/>
</dbReference>
<dbReference type="EC" id="2.7.1.180" evidence="2"/>
<keyword evidence="8" id="KW-0460">Magnesium</keyword>